<evidence type="ECO:0000313" key="2">
    <source>
        <dbReference type="Proteomes" id="UP000007129"/>
    </source>
</evidence>
<dbReference type="InParanoid" id="K2S102"/>
<proteinExistence type="predicted"/>
<accession>K2S102</accession>
<organism evidence="1 2">
    <name type="scientific">Macrophomina phaseolina (strain MS6)</name>
    <name type="common">Charcoal rot fungus</name>
    <dbReference type="NCBI Taxonomy" id="1126212"/>
    <lineage>
        <taxon>Eukaryota</taxon>
        <taxon>Fungi</taxon>
        <taxon>Dikarya</taxon>
        <taxon>Ascomycota</taxon>
        <taxon>Pezizomycotina</taxon>
        <taxon>Dothideomycetes</taxon>
        <taxon>Dothideomycetes incertae sedis</taxon>
        <taxon>Botryosphaeriales</taxon>
        <taxon>Botryosphaeriaceae</taxon>
        <taxon>Macrophomina</taxon>
    </lineage>
</organism>
<dbReference type="HOGENOM" id="CLU_3439570_0_0_1"/>
<dbReference type="EMBL" id="AHHD01000184">
    <property type="protein sequence ID" value="EKG18612.1"/>
    <property type="molecule type" value="Genomic_DNA"/>
</dbReference>
<sequence>LRRSATRF</sequence>
<protein>
    <submittedName>
        <fullName evidence="1">Uncharacterized protein</fullName>
    </submittedName>
</protein>
<feature type="non-terminal residue" evidence="1">
    <location>
        <position position="1"/>
    </location>
</feature>
<comment type="caution">
    <text evidence="1">The sequence shown here is derived from an EMBL/GenBank/DDBJ whole genome shotgun (WGS) entry which is preliminary data.</text>
</comment>
<name>K2S102_MACPH</name>
<gene>
    <name evidence="1" type="ORF">MPH_04129</name>
</gene>
<reference evidence="1 2" key="1">
    <citation type="journal article" date="2012" name="BMC Genomics">
        <title>Tools to kill: Genome of one of the most destructive plant pathogenic fungi Macrophomina phaseolina.</title>
        <authorList>
            <person name="Islam M.S."/>
            <person name="Haque M.S."/>
            <person name="Islam M.M."/>
            <person name="Emdad E.M."/>
            <person name="Halim A."/>
            <person name="Hossen Q.M.M."/>
            <person name="Hossain M.Z."/>
            <person name="Ahmed B."/>
            <person name="Rahim S."/>
            <person name="Rahman M.S."/>
            <person name="Alam M.M."/>
            <person name="Hou S."/>
            <person name="Wan X."/>
            <person name="Saito J.A."/>
            <person name="Alam M."/>
        </authorList>
    </citation>
    <scope>NUCLEOTIDE SEQUENCE [LARGE SCALE GENOMIC DNA]</scope>
    <source>
        <strain evidence="1 2">MS6</strain>
    </source>
</reference>
<dbReference type="VEuPathDB" id="FungiDB:MPH_04129"/>
<evidence type="ECO:0000313" key="1">
    <source>
        <dbReference type="EMBL" id="EKG18612.1"/>
    </source>
</evidence>
<dbReference type="Proteomes" id="UP000007129">
    <property type="component" value="Unassembled WGS sequence"/>
</dbReference>